<evidence type="ECO:0000256" key="2">
    <source>
        <dbReference type="ARBA" id="ARBA00022490"/>
    </source>
</evidence>
<proteinExistence type="predicted"/>
<evidence type="ECO:0000313" key="12">
    <source>
        <dbReference type="Proteomes" id="UP001292216"/>
    </source>
</evidence>
<evidence type="ECO:0000259" key="9">
    <source>
        <dbReference type="PROSITE" id="PS01124"/>
    </source>
</evidence>
<dbReference type="InterPro" id="IPR009057">
    <property type="entry name" value="Homeodomain-like_sf"/>
</dbReference>
<evidence type="ECO:0000256" key="8">
    <source>
        <dbReference type="PROSITE-ProRule" id="PRU00169"/>
    </source>
</evidence>
<dbReference type="InterPro" id="IPR001789">
    <property type="entry name" value="Sig_transdc_resp-reg_receiver"/>
</dbReference>
<dbReference type="RefSeq" id="WP_323076556.1">
    <property type="nucleotide sequence ID" value="NZ_CBCSKM010000023.1"/>
</dbReference>
<protein>
    <submittedName>
        <fullName evidence="11">Response regulator</fullName>
    </submittedName>
</protein>
<dbReference type="PANTHER" id="PTHR42713:SF3">
    <property type="entry name" value="TRANSCRIPTIONAL REGULATORY PROTEIN HPTR"/>
    <property type="match status" value="1"/>
</dbReference>
<dbReference type="PANTHER" id="PTHR42713">
    <property type="entry name" value="HISTIDINE KINASE-RELATED"/>
    <property type="match status" value="1"/>
</dbReference>
<dbReference type="InterPro" id="IPR020449">
    <property type="entry name" value="Tscrpt_reg_AraC-type_HTH"/>
</dbReference>
<reference evidence="11 12" key="1">
    <citation type="submission" date="2023-12" db="EMBL/GenBank/DDBJ databases">
        <title>Whole genome sequencing of Paenibacillus phoenicis isolated from the Phoenix Mars Lander spacecraft assembly facility.</title>
        <authorList>
            <person name="Garcia A."/>
            <person name="Venkateswaran K."/>
        </authorList>
    </citation>
    <scope>NUCLEOTIDE SEQUENCE [LARGE SCALE GENOMIC DNA]</scope>
    <source>
        <strain evidence="11 12">3PO2SA</strain>
    </source>
</reference>
<dbReference type="InterPro" id="IPR018060">
    <property type="entry name" value="HTH_AraC"/>
</dbReference>
<dbReference type="SUPFAM" id="SSF52172">
    <property type="entry name" value="CheY-like"/>
    <property type="match status" value="1"/>
</dbReference>
<dbReference type="EMBL" id="JAYERP010000001">
    <property type="protein sequence ID" value="MEA3569566.1"/>
    <property type="molecule type" value="Genomic_DNA"/>
</dbReference>
<keyword evidence="7" id="KW-0804">Transcription</keyword>
<keyword evidence="2" id="KW-0963">Cytoplasm</keyword>
<evidence type="ECO:0000313" key="11">
    <source>
        <dbReference type="EMBL" id="MEA3569566.1"/>
    </source>
</evidence>
<dbReference type="InterPro" id="IPR051552">
    <property type="entry name" value="HptR"/>
</dbReference>
<keyword evidence="6" id="KW-0238">DNA-binding</keyword>
<feature type="domain" description="HTH araC/xylS-type" evidence="9">
    <location>
        <begin position="152"/>
        <end position="251"/>
    </location>
</feature>
<evidence type="ECO:0000256" key="7">
    <source>
        <dbReference type="ARBA" id="ARBA00023163"/>
    </source>
</evidence>
<dbReference type="PRINTS" id="PR00032">
    <property type="entry name" value="HTHARAC"/>
</dbReference>
<dbReference type="InterPro" id="IPR011006">
    <property type="entry name" value="CheY-like_superfamily"/>
</dbReference>
<dbReference type="Pfam" id="PF12833">
    <property type="entry name" value="HTH_18"/>
    <property type="match status" value="1"/>
</dbReference>
<feature type="domain" description="Response regulatory" evidence="10">
    <location>
        <begin position="3"/>
        <end position="120"/>
    </location>
</feature>
<keyword evidence="5" id="KW-0805">Transcription regulation</keyword>
<comment type="caution">
    <text evidence="11">The sequence shown here is derived from an EMBL/GenBank/DDBJ whole genome shotgun (WGS) entry which is preliminary data.</text>
</comment>
<dbReference type="PROSITE" id="PS01124">
    <property type="entry name" value="HTH_ARAC_FAMILY_2"/>
    <property type="match status" value="1"/>
</dbReference>
<sequence>MLKLMIVDDEAIIVKGMQHLIRKMKTPFTDIVGVSDSVEALRIAEEFQPDLLITDIQMPELDGLDLILSVSEKQAAARFVILTGYETFEYARKAIRLQVKDYLLKPVDHLELSNLLTRLSMEIVEERNSLHEENHNQKSAKDDNPESNYNIRRFKNFIQSNYMRDISLEDVAEYLDLHPSYVCSLLKKETDQTFVQYLRSIRIEKGKVLLRELPHLPLEQVANAIGYKSQAHFYKVFKQESGVTPGDYRAMQQ</sequence>
<gene>
    <name evidence="11" type="ORF">U9M73_06090</name>
</gene>
<dbReference type="Proteomes" id="UP001292216">
    <property type="component" value="Unassembled WGS sequence"/>
</dbReference>
<dbReference type="SMART" id="SM00448">
    <property type="entry name" value="REC"/>
    <property type="match status" value="1"/>
</dbReference>
<name>A0ABU5PI48_9BACL</name>
<dbReference type="SUPFAM" id="SSF46689">
    <property type="entry name" value="Homeodomain-like"/>
    <property type="match status" value="2"/>
</dbReference>
<evidence type="ECO:0000256" key="4">
    <source>
        <dbReference type="ARBA" id="ARBA00023012"/>
    </source>
</evidence>
<dbReference type="CDD" id="cd17536">
    <property type="entry name" value="REC_YesN-like"/>
    <property type="match status" value="1"/>
</dbReference>
<comment type="subcellular location">
    <subcellularLocation>
        <location evidence="1">Cytoplasm</location>
    </subcellularLocation>
</comment>
<evidence type="ECO:0000256" key="1">
    <source>
        <dbReference type="ARBA" id="ARBA00004496"/>
    </source>
</evidence>
<evidence type="ECO:0000256" key="5">
    <source>
        <dbReference type="ARBA" id="ARBA00023015"/>
    </source>
</evidence>
<evidence type="ECO:0000256" key="6">
    <source>
        <dbReference type="ARBA" id="ARBA00023125"/>
    </source>
</evidence>
<evidence type="ECO:0000256" key="3">
    <source>
        <dbReference type="ARBA" id="ARBA00022553"/>
    </source>
</evidence>
<keyword evidence="3 8" id="KW-0597">Phosphoprotein</keyword>
<accession>A0ABU5PI48</accession>
<dbReference type="InterPro" id="IPR018062">
    <property type="entry name" value="HTH_AraC-typ_CS"/>
</dbReference>
<organism evidence="11 12">
    <name type="scientific">Paenibacillus phoenicis</name>
    <dbReference type="NCBI Taxonomy" id="554117"/>
    <lineage>
        <taxon>Bacteria</taxon>
        <taxon>Bacillati</taxon>
        <taxon>Bacillota</taxon>
        <taxon>Bacilli</taxon>
        <taxon>Bacillales</taxon>
        <taxon>Paenibacillaceae</taxon>
        <taxon>Paenibacillus</taxon>
    </lineage>
</organism>
<feature type="modified residue" description="4-aspartylphosphate" evidence="8">
    <location>
        <position position="55"/>
    </location>
</feature>
<dbReference type="Gene3D" id="3.40.50.2300">
    <property type="match status" value="1"/>
</dbReference>
<dbReference type="PROSITE" id="PS00041">
    <property type="entry name" value="HTH_ARAC_FAMILY_1"/>
    <property type="match status" value="1"/>
</dbReference>
<dbReference type="Gene3D" id="1.10.10.60">
    <property type="entry name" value="Homeodomain-like"/>
    <property type="match status" value="2"/>
</dbReference>
<dbReference type="PROSITE" id="PS50110">
    <property type="entry name" value="RESPONSE_REGULATORY"/>
    <property type="match status" value="1"/>
</dbReference>
<evidence type="ECO:0000259" key="10">
    <source>
        <dbReference type="PROSITE" id="PS50110"/>
    </source>
</evidence>
<keyword evidence="4" id="KW-0902">Two-component regulatory system</keyword>
<dbReference type="Pfam" id="PF00072">
    <property type="entry name" value="Response_reg"/>
    <property type="match status" value="1"/>
</dbReference>
<dbReference type="SMART" id="SM00342">
    <property type="entry name" value="HTH_ARAC"/>
    <property type="match status" value="1"/>
</dbReference>
<keyword evidence="12" id="KW-1185">Reference proteome</keyword>